<evidence type="ECO:0000313" key="3">
    <source>
        <dbReference type="Proteomes" id="UP000009047"/>
    </source>
</evidence>
<evidence type="ECO:0000259" key="1">
    <source>
        <dbReference type="Pfam" id="PF21758"/>
    </source>
</evidence>
<dbReference type="RefSeq" id="WP_013259080.1">
    <property type="nucleotide sequence ID" value="NC_014365.1"/>
</dbReference>
<evidence type="ECO:0000313" key="2">
    <source>
        <dbReference type="EMBL" id="ADK85641.1"/>
    </source>
</evidence>
<dbReference type="HOGENOM" id="CLU_139132_0_0_7"/>
<dbReference type="EMBL" id="CP002085">
    <property type="protein sequence ID" value="ADK85641.1"/>
    <property type="molecule type" value="Genomic_DNA"/>
</dbReference>
<keyword evidence="3" id="KW-1185">Reference proteome</keyword>
<protein>
    <recommendedName>
        <fullName evidence="1">Prenylated flavin chaperone LpdD-like domain-containing protein</fullName>
    </recommendedName>
</protein>
<reference evidence="2 3" key="1">
    <citation type="journal article" date="2010" name="Stand. Genomic Sci.">
        <title>Complete genome sequence of Desulfarculus baarsii type strain (2st14).</title>
        <authorList>
            <person name="Sun H."/>
            <person name="Spring S."/>
            <person name="Lapidus A."/>
            <person name="Davenport K."/>
            <person name="Del Rio T.G."/>
            <person name="Tice H."/>
            <person name="Nolan M."/>
            <person name="Copeland A."/>
            <person name="Cheng J.F."/>
            <person name="Lucas S."/>
            <person name="Tapia R."/>
            <person name="Goodwin L."/>
            <person name="Pitluck S."/>
            <person name="Ivanova N."/>
            <person name="Pagani I."/>
            <person name="Mavromatis K."/>
            <person name="Ovchinnikova G."/>
            <person name="Pati A."/>
            <person name="Chen A."/>
            <person name="Palaniappan K."/>
            <person name="Hauser L."/>
            <person name="Chang Y.J."/>
            <person name="Jeffries C.D."/>
            <person name="Detter J.C."/>
            <person name="Han C."/>
            <person name="Rohde M."/>
            <person name="Brambilla E."/>
            <person name="Goker M."/>
            <person name="Woyke T."/>
            <person name="Bristow J."/>
            <person name="Eisen J.A."/>
            <person name="Markowitz V."/>
            <person name="Hugenholtz P."/>
            <person name="Kyrpides N.C."/>
            <person name="Klenk H.P."/>
            <person name="Land M."/>
        </authorList>
    </citation>
    <scope>NUCLEOTIDE SEQUENCE [LARGE SCALE GENOMIC DNA]</scope>
    <source>
        <strain evidence="3">ATCC 33931 / DSM 2075 / LMG 7858 / VKM B-1802 / 2st14</strain>
    </source>
</reference>
<feature type="domain" description="Prenylated flavin chaperone LpdD-like" evidence="1">
    <location>
        <begin position="10"/>
        <end position="119"/>
    </location>
</feature>
<accession>E1QJ98</accession>
<dbReference type="InterPro" id="IPR048844">
    <property type="entry name" value="LpdD_chaperone-like"/>
</dbReference>
<dbReference type="AlphaFoldDB" id="E1QJ98"/>
<dbReference type="Proteomes" id="UP000009047">
    <property type="component" value="Chromosome"/>
</dbReference>
<name>E1QJ98_DESB2</name>
<dbReference type="OrthoDB" id="5878625at2"/>
<dbReference type="STRING" id="644282.Deba_2279"/>
<sequence>MIEACSNGPSHNLRARCLLAGPDLVVVVDGGDSPHVGAVAMASPRPSLRPGGGTSADVSVLCRAGHKEDDLARQLAKALAAALDRQVVVCAGMHWDGLDQVGLALVMQNAAALPALIVAALAAHAGTAGPAPEA</sequence>
<dbReference type="Pfam" id="PF21758">
    <property type="entry name" value="PAC_bac"/>
    <property type="match status" value="1"/>
</dbReference>
<dbReference type="KEGG" id="dbr:Deba_2279"/>
<gene>
    <name evidence="2" type="ordered locus">Deba_2279</name>
</gene>
<dbReference type="eggNOG" id="ENOG5032Z3Y">
    <property type="taxonomic scope" value="Bacteria"/>
</dbReference>
<proteinExistence type="predicted"/>
<organism evidence="2 3">
    <name type="scientific">Desulfarculus baarsii (strain ATCC 33931 / DSM 2075 / LMG 7858 / VKM B-1802 / 2st14)</name>
    <dbReference type="NCBI Taxonomy" id="644282"/>
    <lineage>
        <taxon>Bacteria</taxon>
        <taxon>Pseudomonadati</taxon>
        <taxon>Thermodesulfobacteriota</taxon>
        <taxon>Desulfarculia</taxon>
        <taxon>Desulfarculales</taxon>
        <taxon>Desulfarculaceae</taxon>
        <taxon>Desulfarculus</taxon>
    </lineage>
</organism>